<comment type="caution">
    <text evidence="2">The sequence shown here is derived from an EMBL/GenBank/DDBJ whole genome shotgun (WGS) entry which is preliminary data.</text>
</comment>
<feature type="region of interest" description="Disordered" evidence="1">
    <location>
        <begin position="1"/>
        <end position="21"/>
    </location>
</feature>
<feature type="compositionally biased region" description="Basic and acidic residues" evidence="1">
    <location>
        <begin position="1"/>
        <end position="10"/>
    </location>
</feature>
<accession>A0A4R2J4V3</accession>
<dbReference type="AlphaFoldDB" id="A0A4R2J4V3"/>
<organism evidence="2 3">
    <name type="scientific">Kribbella antiqua</name>
    <dbReference type="NCBI Taxonomy" id="2512217"/>
    <lineage>
        <taxon>Bacteria</taxon>
        <taxon>Bacillati</taxon>
        <taxon>Actinomycetota</taxon>
        <taxon>Actinomycetes</taxon>
        <taxon>Propionibacteriales</taxon>
        <taxon>Kribbellaceae</taxon>
        <taxon>Kribbella</taxon>
    </lineage>
</organism>
<evidence type="ECO:0000313" key="2">
    <source>
        <dbReference type="EMBL" id="TCO50285.1"/>
    </source>
</evidence>
<evidence type="ECO:0000256" key="1">
    <source>
        <dbReference type="SAM" id="MobiDB-lite"/>
    </source>
</evidence>
<sequence>MARPESSERKRPPRWGPLRGRSGWAARVHHEAERLRADMNAAVTAQPDVPSEQLTIDDSRTKSINRHLAEADQVLEEHFAQSWWRRLFGASGAYQAALASVYRAGEDLMLVQSDAALAARLPGLRTAVRSYLSSDDPRREMYLFQIDAALTAIGAERLAAGAQDLNGRSEMPEA</sequence>
<name>A0A4R2J4V3_9ACTN</name>
<dbReference type="EMBL" id="SLWR01000002">
    <property type="protein sequence ID" value="TCO50285.1"/>
    <property type="molecule type" value="Genomic_DNA"/>
</dbReference>
<dbReference type="Proteomes" id="UP000295573">
    <property type="component" value="Unassembled WGS sequence"/>
</dbReference>
<reference evidence="2 3" key="1">
    <citation type="journal article" date="2015" name="Stand. Genomic Sci.">
        <title>Genomic Encyclopedia of Bacterial and Archaeal Type Strains, Phase III: the genomes of soil and plant-associated and newly described type strains.</title>
        <authorList>
            <person name="Whitman W.B."/>
            <person name="Woyke T."/>
            <person name="Klenk H.P."/>
            <person name="Zhou Y."/>
            <person name="Lilburn T.G."/>
            <person name="Beck B.J."/>
            <person name="De Vos P."/>
            <person name="Vandamme P."/>
            <person name="Eisen J.A."/>
            <person name="Garrity G."/>
            <person name="Hugenholtz P."/>
            <person name="Kyrpides N.C."/>
        </authorList>
    </citation>
    <scope>NUCLEOTIDE SEQUENCE [LARGE SCALE GENOMIC DNA]</scope>
    <source>
        <strain evidence="2 3">VKM Ac-2541</strain>
    </source>
</reference>
<evidence type="ECO:0000313" key="3">
    <source>
        <dbReference type="Proteomes" id="UP000295573"/>
    </source>
</evidence>
<proteinExistence type="predicted"/>
<keyword evidence="3" id="KW-1185">Reference proteome</keyword>
<protein>
    <submittedName>
        <fullName evidence="2">Uncharacterized protein</fullName>
    </submittedName>
</protein>
<gene>
    <name evidence="2" type="ORF">EV646_102359</name>
</gene>